<evidence type="ECO:0000313" key="3">
    <source>
        <dbReference type="Proteomes" id="UP000238205"/>
    </source>
</evidence>
<dbReference type="Pfam" id="PF12679">
    <property type="entry name" value="ABC2_membrane_2"/>
    <property type="match status" value="1"/>
</dbReference>
<feature type="transmembrane region" description="Helical" evidence="1">
    <location>
        <begin position="230"/>
        <end position="249"/>
    </location>
</feature>
<keyword evidence="1" id="KW-1133">Transmembrane helix</keyword>
<protein>
    <submittedName>
        <fullName evidence="2">ABC-2 type transport system permease protein</fullName>
    </submittedName>
</protein>
<feature type="transmembrane region" description="Helical" evidence="1">
    <location>
        <begin position="151"/>
        <end position="176"/>
    </location>
</feature>
<evidence type="ECO:0000313" key="2">
    <source>
        <dbReference type="EMBL" id="PRY83634.1"/>
    </source>
</evidence>
<proteinExistence type="predicted"/>
<keyword evidence="1" id="KW-0812">Transmembrane</keyword>
<dbReference type="RefSeq" id="WP_106190964.1">
    <property type="nucleotide sequence ID" value="NZ_PVTO01000003.1"/>
</dbReference>
<feature type="transmembrane region" description="Helical" evidence="1">
    <location>
        <begin position="183"/>
        <end position="202"/>
    </location>
</feature>
<dbReference type="PANTHER" id="PTHR37305">
    <property type="entry name" value="INTEGRAL MEMBRANE PROTEIN-RELATED"/>
    <property type="match status" value="1"/>
</dbReference>
<name>A0A2T0WAT0_9LACT</name>
<gene>
    <name evidence="2" type="ORF">CLV38_10357</name>
</gene>
<sequence length="255" mass="28323">MRGYSAFVSKELKENMRNYKFFILGIVFAIVGLLSPLSAKFLPELLENVMDENITIIVGEPTYVDSWLQFYSNISQIALVAFVLVFSSVMSKEYEKGTLVHMVTKGLPRLTIYGAKLSVLALSWTVLYWFSFLITLGYTAFYFPNGTTEGLLLSAGSFYLFGLLLISLLMVSGVLFKSTFAPLLVVGGSVALLFMGNIFPVIERWSPLQLSTRNIEVLMTLSSDAAFDRGLIITVLLIVVFSIVGGIVFKRKALQ</sequence>
<evidence type="ECO:0000256" key="1">
    <source>
        <dbReference type="SAM" id="Phobius"/>
    </source>
</evidence>
<dbReference type="GO" id="GO:0140359">
    <property type="term" value="F:ABC-type transporter activity"/>
    <property type="evidence" value="ECO:0007669"/>
    <property type="project" value="InterPro"/>
</dbReference>
<accession>A0A2T0WAT0</accession>
<feature type="transmembrane region" description="Helical" evidence="1">
    <location>
        <begin position="110"/>
        <end position="131"/>
    </location>
</feature>
<organism evidence="2 3">
    <name type="scientific">Alkalibacterium olivapovliticus</name>
    <dbReference type="NCBI Taxonomy" id="99907"/>
    <lineage>
        <taxon>Bacteria</taxon>
        <taxon>Bacillati</taxon>
        <taxon>Bacillota</taxon>
        <taxon>Bacilli</taxon>
        <taxon>Lactobacillales</taxon>
        <taxon>Carnobacteriaceae</taxon>
        <taxon>Alkalibacterium</taxon>
    </lineage>
</organism>
<dbReference type="GO" id="GO:0005886">
    <property type="term" value="C:plasma membrane"/>
    <property type="evidence" value="ECO:0007669"/>
    <property type="project" value="UniProtKB-SubCell"/>
</dbReference>
<keyword evidence="3" id="KW-1185">Reference proteome</keyword>
<comment type="caution">
    <text evidence="2">The sequence shown here is derived from an EMBL/GenBank/DDBJ whole genome shotgun (WGS) entry which is preliminary data.</text>
</comment>
<keyword evidence="1" id="KW-0472">Membrane</keyword>
<dbReference type="AlphaFoldDB" id="A0A2T0WAT0"/>
<dbReference type="OrthoDB" id="4187110at2"/>
<dbReference type="PANTHER" id="PTHR37305:SF1">
    <property type="entry name" value="MEMBRANE PROTEIN"/>
    <property type="match status" value="1"/>
</dbReference>
<reference evidence="2 3" key="1">
    <citation type="submission" date="2018-03" db="EMBL/GenBank/DDBJ databases">
        <title>Genomic Encyclopedia of Archaeal and Bacterial Type Strains, Phase II (KMG-II): from individual species to whole genera.</title>
        <authorList>
            <person name="Goeker M."/>
        </authorList>
    </citation>
    <scope>NUCLEOTIDE SEQUENCE [LARGE SCALE GENOMIC DNA]</scope>
    <source>
        <strain evidence="2 3">DSM 13175</strain>
    </source>
</reference>
<dbReference type="EMBL" id="PVTO01000003">
    <property type="protein sequence ID" value="PRY83634.1"/>
    <property type="molecule type" value="Genomic_DNA"/>
</dbReference>
<feature type="transmembrane region" description="Helical" evidence="1">
    <location>
        <begin position="70"/>
        <end position="89"/>
    </location>
</feature>
<dbReference type="Proteomes" id="UP000238205">
    <property type="component" value="Unassembled WGS sequence"/>
</dbReference>
<feature type="transmembrane region" description="Helical" evidence="1">
    <location>
        <begin position="21"/>
        <end position="42"/>
    </location>
</feature>